<keyword evidence="3" id="KW-1185">Reference proteome</keyword>
<feature type="region of interest" description="Disordered" evidence="1">
    <location>
        <begin position="701"/>
        <end position="735"/>
    </location>
</feature>
<feature type="compositionally biased region" description="Polar residues" evidence="1">
    <location>
        <begin position="209"/>
        <end position="231"/>
    </location>
</feature>
<feature type="region of interest" description="Disordered" evidence="1">
    <location>
        <begin position="351"/>
        <end position="438"/>
    </location>
</feature>
<feature type="compositionally biased region" description="Basic and acidic residues" evidence="1">
    <location>
        <begin position="354"/>
        <end position="404"/>
    </location>
</feature>
<sequence>MSPHRPQPCPIATHPAVIHARFSAKIAVTALNELRDTLGAAVVDGVAADVLKETLDVQEAMVRFQNSICTLSPRYTPPPGLGLENMEVVGAESTPGPELSGSLHSTRISSSWSRGRESASDEGSEGYEDSDPEDNQGHAYGEYVQGGQAWQVPPPGVASDGLSIGGDLGLGLHSPLRPRDPIANLSPSPAPVAWDVSTTDTGQALDASFGSSTSVVNPPPTLSNARQTEATQLQREALERRMMGAEARRGVAVANKVARAHSLVRHAGEVASQNRERDKRTAMSLQQRLEHKEEGAGKRARSRERRTSSTARTVSSQVEKAQFRREEKEREKQERITSEIERRERVRSVNMERTLQDTRDRSAIVDKRTQAAQSRRESRQSERERALETKLEQSDRRRAADIQTRRTKARLAQRPTPDRKRGAAQAKGESGLASPQDTVQDASVWRAYEFEYKTLCACLPSCAPVPWKSAPEGVAESLAHWLGMGVPLRGERATSVGAWLAPLASKGEMKRDMVKGRVPSDLSALAAVLSPFRGTKANPLPKDSLSWVPLLCQTLGVLSHHCTDQGSTYRLSKALASDVCTILLGILQSTRQGQSHLDTYLTLQPPTERKGGPILVAAAQYTAAASIGYCLAVSRARNTGPDASLPLYVLATALNTLRTHDKGRGGESSTASAGGMLGVFVSSVVALRRYLCGCVSNPLSAHQPRDATRSTPRTQASPRPSGKDQSNSSEPLVGQGLGPAVAASMVLIETALLAPLPSVAIKDTFHAALDGLSECILRPSQPRLKAGTQGRAVSHATAAMSPPSASALSRQRRRLATSMTAPFLSVSQSLSSLTTPPPPEDSQTLVGADVQHFVGMTWLLVGVLARHHSVLLGGILGDADPGGKTALVQLQHITEASVAPGLLYANPDTSPTSLAVQPVCVCWGEAREAVPRPDRKGKGKAKGKASTKAHPAVGVVPVTLGRADPPEGEAVFDRTLLPRVQISPLLSVGVYPLVSCASASAPLPCSPSLVSVLLSLTSVNTMSCALSTWHVAETVQVLTNTPLPFFADPVLHEILMGCLVALVGDSPQRLALLSTELAMETTVAFCTEVSKRQKGTATDNQLGKLRGTVPPAWKTQYRVPSDVIVFCAHHKEAEADAEEEAGS</sequence>
<feature type="compositionally biased region" description="Acidic residues" evidence="1">
    <location>
        <begin position="120"/>
        <end position="134"/>
    </location>
</feature>
<reference evidence="2 3" key="1">
    <citation type="journal article" date="2018" name="PLoS ONE">
        <title>The draft genome of Kipferlia bialata reveals reductive genome evolution in fornicate parasites.</title>
        <authorList>
            <person name="Tanifuji G."/>
            <person name="Takabayashi S."/>
            <person name="Kume K."/>
            <person name="Takagi M."/>
            <person name="Nakayama T."/>
            <person name="Kamikawa R."/>
            <person name="Inagaki Y."/>
            <person name="Hashimoto T."/>
        </authorList>
    </citation>
    <scope>NUCLEOTIDE SEQUENCE [LARGE SCALE GENOMIC DNA]</scope>
    <source>
        <strain evidence="2">NY0173</strain>
    </source>
</reference>
<proteinExistence type="predicted"/>
<organism evidence="2 3">
    <name type="scientific">Kipferlia bialata</name>
    <dbReference type="NCBI Taxonomy" id="797122"/>
    <lineage>
        <taxon>Eukaryota</taxon>
        <taxon>Metamonada</taxon>
        <taxon>Carpediemonas-like organisms</taxon>
        <taxon>Kipferlia</taxon>
    </lineage>
</organism>
<dbReference type="Proteomes" id="UP000265618">
    <property type="component" value="Unassembled WGS sequence"/>
</dbReference>
<name>A0A9K3CMX5_9EUKA</name>
<evidence type="ECO:0000256" key="1">
    <source>
        <dbReference type="SAM" id="MobiDB-lite"/>
    </source>
</evidence>
<gene>
    <name evidence="2" type="ORF">KIPB_000708</name>
</gene>
<feature type="compositionally biased region" description="Basic and acidic residues" evidence="1">
    <location>
        <begin position="288"/>
        <end position="297"/>
    </location>
</feature>
<feature type="region of interest" description="Disordered" evidence="1">
    <location>
        <begin position="91"/>
        <end position="140"/>
    </location>
</feature>
<evidence type="ECO:0000313" key="2">
    <source>
        <dbReference type="EMBL" id="GIQ79989.1"/>
    </source>
</evidence>
<protein>
    <submittedName>
        <fullName evidence="2">Uncharacterized protein</fullName>
    </submittedName>
</protein>
<accession>A0A9K3CMX5</accession>
<evidence type="ECO:0000313" key="3">
    <source>
        <dbReference type="Proteomes" id="UP000265618"/>
    </source>
</evidence>
<feature type="region of interest" description="Disordered" evidence="1">
    <location>
        <begin position="204"/>
        <end position="231"/>
    </location>
</feature>
<dbReference type="EMBL" id="BDIP01000087">
    <property type="protein sequence ID" value="GIQ79989.1"/>
    <property type="molecule type" value="Genomic_DNA"/>
</dbReference>
<feature type="compositionally biased region" description="Basic and acidic residues" evidence="1">
    <location>
        <begin position="321"/>
        <end position="337"/>
    </location>
</feature>
<dbReference type="AlphaFoldDB" id="A0A9K3CMX5"/>
<feature type="region of interest" description="Disordered" evidence="1">
    <location>
        <begin position="265"/>
        <end position="337"/>
    </location>
</feature>
<feature type="compositionally biased region" description="Polar residues" evidence="1">
    <location>
        <begin position="709"/>
        <end position="730"/>
    </location>
</feature>
<comment type="caution">
    <text evidence="2">The sequence shown here is derived from an EMBL/GenBank/DDBJ whole genome shotgun (WGS) entry which is preliminary data.</text>
</comment>